<dbReference type="GO" id="GO:0016787">
    <property type="term" value="F:hydrolase activity"/>
    <property type="evidence" value="ECO:0007669"/>
    <property type="project" value="UniProtKB-KW"/>
</dbReference>
<dbReference type="OrthoDB" id="6419659at2759"/>
<dbReference type="EMBL" id="BMAO01029881">
    <property type="protein sequence ID" value="GFQ64209.1"/>
    <property type="molecule type" value="Genomic_DNA"/>
</dbReference>
<dbReference type="InterPro" id="IPR036526">
    <property type="entry name" value="C-N_Hydrolase_sf"/>
</dbReference>
<dbReference type="InterPro" id="IPR003010">
    <property type="entry name" value="C-N_Hydrolase"/>
</dbReference>
<dbReference type="AlphaFoldDB" id="A0A8X6GCL3"/>
<dbReference type="Gene3D" id="3.60.110.10">
    <property type="entry name" value="Carbon-nitrogen hydrolase"/>
    <property type="match status" value="1"/>
</dbReference>
<keyword evidence="2" id="KW-0378">Hydrolase</keyword>
<dbReference type="Pfam" id="PF00795">
    <property type="entry name" value="CN_hydrolase"/>
    <property type="match status" value="1"/>
</dbReference>
<dbReference type="Pfam" id="PF19018">
    <property type="entry name" value="Vanin_C"/>
    <property type="match status" value="1"/>
</dbReference>
<feature type="compositionally biased region" description="Basic residues" evidence="3">
    <location>
        <begin position="38"/>
        <end position="47"/>
    </location>
</feature>
<evidence type="ECO:0000256" key="1">
    <source>
        <dbReference type="ARBA" id="ARBA00008225"/>
    </source>
</evidence>
<dbReference type="PANTHER" id="PTHR10609:SF27">
    <property type="entry name" value="CN HYDROLASE DOMAIN-CONTAINING PROTEIN-RELATED"/>
    <property type="match status" value="1"/>
</dbReference>
<evidence type="ECO:0000313" key="5">
    <source>
        <dbReference type="EMBL" id="GFQ64209.1"/>
    </source>
</evidence>
<proteinExistence type="inferred from homology"/>
<sequence length="585" mass="66439">MQSHTKQGECFVGKHSFQYRQKRTKRTPAFEQMSERKIKQKKKPKKKQTFACLHEDRKGESQIQFSLFPQHPNGIMKTMIKGLLSLIVFVAAQISNVKPEQDFYTAAVFEHARFGSRNDSAELIVRTNLDYYRRATEIASSKGADVIVFPEYGIFSPGERDQLKDFLENIPDPKASRVNPCEESQLFSDRPILYTLSCMAKNNSIFVVANTGDIKDCQGDPDCPEDGVFHFNTNVVMDRTGTLVVRYHKEHLFYEFGMDLARGQQDTTFETDFGTFATYICFDLDYGRMSRVARQPSVDGVMFTTMWVEQPPQMKSIQVWEAWSLANNSTLLASNIQLPGLNAIGSGVFHGELGPLAYTFNPDGISKLVVAKVPRPGFDPVSPDSSITAISETKTWDWEDDGRDVGYECSTKVLGQATDIYTQYRCIEENVTNYNFKELEGPSGHVEACDNDLCCSLDYATTGLNNRFFLGAFSGLYNHFGRYSWYEEDCILVRCDASEDRPCSTFPMKSETVFQQVLLKGNFTSEIVYPSVLESGMRLTPKSDWRYERPNQQEAFVQFNSDSGKNLITVGMKGRSYDKDPPYQR</sequence>
<reference evidence="5" key="1">
    <citation type="submission" date="2020-07" db="EMBL/GenBank/DDBJ databases">
        <title>Multicomponent nature underlies the extraordinary mechanical properties of spider dragline silk.</title>
        <authorList>
            <person name="Kono N."/>
            <person name="Nakamura H."/>
            <person name="Mori M."/>
            <person name="Yoshida Y."/>
            <person name="Ohtoshi R."/>
            <person name="Malay A.D."/>
            <person name="Moran D.A.P."/>
            <person name="Tomita M."/>
            <person name="Numata K."/>
            <person name="Arakawa K."/>
        </authorList>
    </citation>
    <scope>NUCLEOTIDE SEQUENCE</scope>
</reference>
<feature type="region of interest" description="Disordered" evidence="3">
    <location>
        <begin position="19"/>
        <end position="47"/>
    </location>
</feature>
<dbReference type="PROSITE" id="PS50263">
    <property type="entry name" value="CN_HYDROLASE"/>
    <property type="match status" value="1"/>
</dbReference>
<name>A0A8X6GCL3_TRICU</name>
<feature type="domain" description="CN hydrolase" evidence="4">
    <location>
        <begin position="104"/>
        <end position="375"/>
    </location>
</feature>
<gene>
    <name evidence="5" type="primary">VNN1</name>
    <name evidence="5" type="ORF">TNCT_22441</name>
</gene>
<accession>A0A8X6GCL3</accession>
<comment type="similarity">
    <text evidence="1">Belongs to the carbon-nitrogen hydrolase superfamily. BTD/VNN family.</text>
</comment>
<dbReference type="InterPro" id="IPR043957">
    <property type="entry name" value="Vanin_C"/>
</dbReference>
<dbReference type="PANTHER" id="PTHR10609">
    <property type="entry name" value="BIOTINIDASE-RELATED"/>
    <property type="match status" value="1"/>
</dbReference>
<organism evidence="5 6">
    <name type="scientific">Trichonephila clavata</name>
    <name type="common">Joro spider</name>
    <name type="synonym">Nephila clavata</name>
    <dbReference type="NCBI Taxonomy" id="2740835"/>
    <lineage>
        <taxon>Eukaryota</taxon>
        <taxon>Metazoa</taxon>
        <taxon>Ecdysozoa</taxon>
        <taxon>Arthropoda</taxon>
        <taxon>Chelicerata</taxon>
        <taxon>Arachnida</taxon>
        <taxon>Araneae</taxon>
        <taxon>Araneomorphae</taxon>
        <taxon>Entelegynae</taxon>
        <taxon>Araneoidea</taxon>
        <taxon>Nephilidae</taxon>
        <taxon>Trichonephila</taxon>
    </lineage>
</organism>
<comment type="caution">
    <text evidence="5">The sequence shown here is derived from an EMBL/GenBank/DDBJ whole genome shotgun (WGS) entry which is preliminary data.</text>
</comment>
<dbReference type="Proteomes" id="UP000887116">
    <property type="component" value="Unassembled WGS sequence"/>
</dbReference>
<keyword evidence="6" id="KW-1185">Reference proteome</keyword>
<dbReference type="SUPFAM" id="SSF56317">
    <property type="entry name" value="Carbon-nitrogen hydrolase"/>
    <property type="match status" value="1"/>
</dbReference>
<evidence type="ECO:0000313" key="6">
    <source>
        <dbReference type="Proteomes" id="UP000887116"/>
    </source>
</evidence>
<evidence type="ECO:0000256" key="3">
    <source>
        <dbReference type="SAM" id="MobiDB-lite"/>
    </source>
</evidence>
<evidence type="ECO:0000256" key="2">
    <source>
        <dbReference type="ARBA" id="ARBA00022801"/>
    </source>
</evidence>
<protein>
    <submittedName>
        <fullName evidence="5">Pantetheinase</fullName>
    </submittedName>
</protein>
<dbReference type="InterPro" id="IPR040154">
    <property type="entry name" value="Biotinidase/VNN"/>
</dbReference>
<evidence type="ECO:0000259" key="4">
    <source>
        <dbReference type="PROSITE" id="PS50263"/>
    </source>
</evidence>